<evidence type="ECO:0000313" key="2">
    <source>
        <dbReference type="Proteomes" id="UP001374579"/>
    </source>
</evidence>
<dbReference type="Proteomes" id="UP001374579">
    <property type="component" value="Unassembled WGS sequence"/>
</dbReference>
<keyword evidence="2" id="KW-1185">Reference proteome</keyword>
<accession>A0AAN9ASD0</accession>
<dbReference type="AlphaFoldDB" id="A0AAN9ASD0"/>
<sequence>MLKCVQRSLVTSKKPRFRQQALGQYWTQAMLTGSWTDYLMLEYTNSGKSLEQNVAECEPCTGPRDNPVSSSNHAGICSTKDTSSTQSHDLQKYNSAFCSSGSLNPTLHPFGKVFLIVLTAQVGNGTLMLLPRNPTR</sequence>
<proteinExistence type="predicted"/>
<protein>
    <submittedName>
        <fullName evidence="1">Uncharacterized protein</fullName>
    </submittedName>
</protein>
<dbReference type="EMBL" id="JBAMIC010000021">
    <property type="protein sequence ID" value="KAK7092310.1"/>
    <property type="molecule type" value="Genomic_DNA"/>
</dbReference>
<organism evidence="1 2">
    <name type="scientific">Littorina saxatilis</name>
    <dbReference type="NCBI Taxonomy" id="31220"/>
    <lineage>
        <taxon>Eukaryota</taxon>
        <taxon>Metazoa</taxon>
        <taxon>Spiralia</taxon>
        <taxon>Lophotrochozoa</taxon>
        <taxon>Mollusca</taxon>
        <taxon>Gastropoda</taxon>
        <taxon>Caenogastropoda</taxon>
        <taxon>Littorinimorpha</taxon>
        <taxon>Littorinoidea</taxon>
        <taxon>Littorinidae</taxon>
        <taxon>Littorina</taxon>
    </lineage>
</organism>
<evidence type="ECO:0000313" key="1">
    <source>
        <dbReference type="EMBL" id="KAK7092310.1"/>
    </source>
</evidence>
<name>A0AAN9ASD0_9CAEN</name>
<reference evidence="1 2" key="1">
    <citation type="submission" date="2024-02" db="EMBL/GenBank/DDBJ databases">
        <title>Chromosome-scale genome assembly of the rough periwinkle Littorina saxatilis.</title>
        <authorList>
            <person name="De Jode A."/>
            <person name="Faria R."/>
            <person name="Formenti G."/>
            <person name="Sims Y."/>
            <person name="Smith T.P."/>
            <person name="Tracey A."/>
            <person name="Wood J.M.D."/>
            <person name="Zagrodzka Z.B."/>
            <person name="Johannesson K."/>
            <person name="Butlin R.K."/>
            <person name="Leder E.H."/>
        </authorList>
    </citation>
    <scope>NUCLEOTIDE SEQUENCE [LARGE SCALE GENOMIC DNA]</scope>
    <source>
        <strain evidence="1">Snail1</strain>
        <tissue evidence="1">Muscle</tissue>
    </source>
</reference>
<gene>
    <name evidence="1" type="ORF">V1264_008074</name>
</gene>
<comment type="caution">
    <text evidence="1">The sequence shown here is derived from an EMBL/GenBank/DDBJ whole genome shotgun (WGS) entry which is preliminary data.</text>
</comment>